<evidence type="ECO:0000256" key="3">
    <source>
        <dbReference type="ARBA" id="ARBA00022737"/>
    </source>
</evidence>
<dbReference type="Proteomes" id="UP000663842">
    <property type="component" value="Unassembled WGS sequence"/>
</dbReference>
<gene>
    <name evidence="14" type="ORF">BYL167_LOCUS2995</name>
    <name evidence="9" type="ORF">CJN711_LOCUS13778</name>
    <name evidence="10" type="ORF">KQP761_LOCUS8521</name>
    <name evidence="12" type="ORF">MBJ925_LOCUS4611</name>
    <name evidence="16" type="ORF">OVN521_LOCUS11174</name>
    <name evidence="15" type="ORF">SMN809_LOCUS1615</name>
    <name evidence="17" type="ORF">UXM345_LOCUS12527</name>
    <name evidence="11" type="ORF">WKI299_LOCUS399</name>
    <name evidence="13" type="ORF">XDN619_LOCUS14727</name>
</gene>
<evidence type="ECO:0000313" key="15">
    <source>
        <dbReference type="EMBL" id="CAF3809002.1"/>
    </source>
</evidence>
<dbReference type="EMBL" id="CAJOBI010000257">
    <property type="protein sequence ID" value="CAF3809002.1"/>
    <property type="molecule type" value="Genomic_DNA"/>
</dbReference>
<reference evidence="10" key="1">
    <citation type="submission" date="2021-02" db="EMBL/GenBank/DDBJ databases">
        <authorList>
            <person name="Nowell W R."/>
        </authorList>
    </citation>
    <scope>NUCLEOTIDE SEQUENCE</scope>
</reference>
<dbReference type="OrthoDB" id="10255185at2759"/>
<dbReference type="PANTHER" id="PTHR13555">
    <property type="entry name" value="C2H2 ZINC FINGER CGI-62-RELATED"/>
    <property type="match status" value="1"/>
</dbReference>
<feature type="compositionally biased region" description="Polar residues" evidence="7">
    <location>
        <begin position="188"/>
        <end position="200"/>
    </location>
</feature>
<evidence type="ECO:0000256" key="7">
    <source>
        <dbReference type="SAM" id="MobiDB-lite"/>
    </source>
</evidence>
<dbReference type="InterPro" id="IPR026319">
    <property type="entry name" value="ZC2HC1A/B-like"/>
</dbReference>
<evidence type="ECO:0000256" key="2">
    <source>
        <dbReference type="ARBA" id="ARBA00022723"/>
    </source>
</evidence>
<sequence length="388" mass="44398">MPCDVVEANSDMYGTEKHNLVEDSYQITESQSIPVYADIQTYPCSSCDRCFNAESLRKHQPICKKASQKVPRKIFDTGKQRANDSDVPYVATKETTQFYKEGIKPKADYQKKKTSNWREEHNELVRTIREARQVTQTTEKGAPQAKSTPSLAPTDYIQCEYCQRHFNQYSAERHIPFCETQFKRKQMQHTSSTTNNTRTPAGSIGRQERLNQQQLQTISAPSTLVSRHNQKTNDEKDYRTTPLNSNTFKRTTFNEITRKPMNGKSPKYSSYRMTKTRSAAENYLPGMVRTGRTIENNGLNVISAVGRGQQKNDVSPRLQQRTIVMKKRSPSPTHRLSQLNGSFNYQQKKIRAAVASTAPKNCHECGESFPVEWAKFCCECGEKRVGFE</sequence>
<keyword evidence="4 6" id="KW-0863">Zinc-finger</keyword>
<dbReference type="Proteomes" id="UP000663855">
    <property type="component" value="Unassembled WGS sequence"/>
</dbReference>
<dbReference type="Proteomes" id="UP000676336">
    <property type="component" value="Unassembled WGS sequence"/>
</dbReference>
<dbReference type="EMBL" id="CAJNRE010000879">
    <property type="protein sequence ID" value="CAF1933270.1"/>
    <property type="molecule type" value="Genomic_DNA"/>
</dbReference>
<evidence type="ECO:0000313" key="13">
    <source>
        <dbReference type="EMBL" id="CAF2080900.1"/>
    </source>
</evidence>
<proteinExistence type="inferred from homology"/>
<dbReference type="GO" id="GO:0008270">
    <property type="term" value="F:zinc ion binding"/>
    <property type="evidence" value="ECO:0007669"/>
    <property type="project" value="UniProtKB-KW"/>
</dbReference>
<keyword evidence="3" id="KW-0677">Repeat</keyword>
<accession>A0A815J3Q2</accession>
<evidence type="ECO:0000313" key="18">
    <source>
        <dbReference type="Proteomes" id="UP000663834"/>
    </source>
</evidence>
<dbReference type="EMBL" id="CAJNOV010006127">
    <property type="protein sequence ID" value="CAF1236663.1"/>
    <property type="molecule type" value="Genomic_DNA"/>
</dbReference>
<evidence type="ECO:0000313" key="16">
    <source>
        <dbReference type="EMBL" id="CAF3931863.1"/>
    </source>
</evidence>
<dbReference type="EMBL" id="CAJNOW010003282">
    <property type="protein sequence ID" value="CAF1377159.1"/>
    <property type="molecule type" value="Genomic_DNA"/>
</dbReference>
<evidence type="ECO:0000313" key="12">
    <source>
        <dbReference type="EMBL" id="CAF1933270.1"/>
    </source>
</evidence>
<dbReference type="Proteomes" id="UP000663887">
    <property type="component" value="Unassembled WGS sequence"/>
</dbReference>
<evidence type="ECO:0000313" key="14">
    <source>
        <dbReference type="EMBL" id="CAF3801011.1"/>
    </source>
</evidence>
<keyword evidence="19" id="KW-1185">Reference proteome</keyword>
<dbReference type="EMBL" id="CAJOBH010000554">
    <property type="protein sequence ID" value="CAF3801011.1"/>
    <property type="molecule type" value="Genomic_DNA"/>
</dbReference>
<dbReference type="PROSITE" id="PS52027">
    <property type="entry name" value="ZF_C2HC_C3H"/>
    <property type="match status" value="2"/>
</dbReference>
<organism evidence="10 18">
    <name type="scientific">Rotaria magnacalcarata</name>
    <dbReference type="NCBI Taxonomy" id="392030"/>
    <lineage>
        <taxon>Eukaryota</taxon>
        <taxon>Metazoa</taxon>
        <taxon>Spiralia</taxon>
        <taxon>Gnathifera</taxon>
        <taxon>Rotifera</taxon>
        <taxon>Eurotatoria</taxon>
        <taxon>Bdelloidea</taxon>
        <taxon>Philodinida</taxon>
        <taxon>Philodinidae</taxon>
        <taxon>Rotaria</taxon>
    </lineage>
</organism>
<evidence type="ECO:0000313" key="17">
    <source>
        <dbReference type="EMBL" id="CAF3936884.1"/>
    </source>
</evidence>
<feature type="region of interest" description="Disordered" evidence="7">
    <location>
        <begin position="225"/>
        <end position="246"/>
    </location>
</feature>
<comment type="caution">
    <text evidence="10">The sequence shown here is derived from an EMBL/GenBank/DDBJ whole genome shotgun (WGS) entry which is preliminary data.</text>
</comment>
<evidence type="ECO:0000259" key="8">
    <source>
        <dbReference type="PROSITE" id="PS52027"/>
    </source>
</evidence>
<dbReference type="EMBL" id="CAJOBG010001467">
    <property type="protein sequence ID" value="CAF3931863.1"/>
    <property type="molecule type" value="Genomic_DNA"/>
</dbReference>
<protein>
    <recommendedName>
        <fullName evidence="8">C2HC/C3H-type domain-containing protein</fullName>
    </recommendedName>
</protein>
<name>A0A815J3Q2_9BILA</name>
<keyword evidence="2" id="KW-0479">Metal-binding</keyword>
<dbReference type="Proteomes" id="UP000663866">
    <property type="component" value="Unassembled WGS sequence"/>
</dbReference>
<evidence type="ECO:0000256" key="1">
    <source>
        <dbReference type="ARBA" id="ARBA00010843"/>
    </source>
</evidence>
<dbReference type="Proteomes" id="UP000663824">
    <property type="component" value="Unassembled WGS sequence"/>
</dbReference>
<feature type="domain" description="C2HC/C3H-type" evidence="8">
    <location>
        <begin position="155"/>
        <end position="184"/>
    </location>
</feature>
<evidence type="ECO:0000313" key="10">
    <source>
        <dbReference type="EMBL" id="CAF1377159.1"/>
    </source>
</evidence>
<feature type="domain" description="C2HC/C3H-type" evidence="8">
    <location>
        <begin position="40"/>
        <end position="69"/>
    </location>
</feature>
<dbReference type="PANTHER" id="PTHR13555:SF25">
    <property type="entry name" value="ZINC FINGER C2HC DOMAIN-CONTAINING PROTEIN 1A"/>
    <property type="match status" value="1"/>
</dbReference>
<dbReference type="EMBL" id="CAJNRG010005880">
    <property type="protein sequence ID" value="CAF2080900.1"/>
    <property type="molecule type" value="Genomic_DNA"/>
</dbReference>
<dbReference type="Proteomes" id="UP000663834">
    <property type="component" value="Unassembled WGS sequence"/>
</dbReference>
<dbReference type="Proteomes" id="UP000663856">
    <property type="component" value="Unassembled WGS sequence"/>
</dbReference>
<keyword evidence="5" id="KW-0862">Zinc</keyword>
<evidence type="ECO:0000256" key="6">
    <source>
        <dbReference type="PROSITE-ProRule" id="PRU01371"/>
    </source>
</evidence>
<dbReference type="EMBL" id="CAJOBF010001310">
    <property type="protein sequence ID" value="CAF3936884.1"/>
    <property type="molecule type" value="Genomic_DNA"/>
</dbReference>
<feature type="region of interest" description="Disordered" evidence="7">
    <location>
        <begin position="185"/>
        <end position="212"/>
    </location>
</feature>
<comment type="similarity">
    <text evidence="1">Belongs to the ZC2HC1 family.</text>
</comment>
<evidence type="ECO:0000256" key="4">
    <source>
        <dbReference type="ARBA" id="ARBA00022771"/>
    </source>
</evidence>
<evidence type="ECO:0000313" key="11">
    <source>
        <dbReference type="EMBL" id="CAF1929907.1"/>
    </source>
</evidence>
<dbReference type="Pfam" id="PF13913">
    <property type="entry name" value="zf-C2HC_2"/>
    <property type="match status" value="2"/>
</dbReference>
<evidence type="ECO:0000313" key="9">
    <source>
        <dbReference type="EMBL" id="CAF1236663.1"/>
    </source>
</evidence>
<evidence type="ECO:0000256" key="5">
    <source>
        <dbReference type="ARBA" id="ARBA00022833"/>
    </source>
</evidence>
<evidence type="ECO:0000313" key="19">
    <source>
        <dbReference type="Proteomes" id="UP000663866"/>
    </source>
</evidence>
<dbReference type="InterPro" id="IPR049899">
    <property type="entry name" value="Znf_C2HC_C3H"/>
</dbReference>
<dbReference type="Proteomes" id="UP000681967">
    <property type="component" value="Unassembled WGS sequence"/>
</dbReference>
<dbReference type="EMBL" id="CAJNRF010000024">
    <property type="protein sequence ID" value="CAF1929907.1"/>
    <property type="molecule type" value="Genomic_DNA"/>
</dbReference>
<dbReference type="AlphaFoldDB" id="A0A815J3Q2"/>